<dbReference type="AlphaFoldDB" id="K0NJ76"/>
<dbReference type="PATRIC" id="fig|651182.5.peg.3970"/>
<dbReference type="InterPro" id="IPR005801">
    <property type="entry name" value="ADC_synthase"/>
</dbReference>
<dbReference type="Pfam" id="PF01063">
    <property type="entry name" value="Aminotran_4"/>
    <property type="match status" value="1"/>
</dbReference>
<dbReference type="GO" id="GO:0046820">
    <property type="term" value="F:4-amino-4-deoxychorismate synthase activity"/>
    <property type="evidence" value="ECO:0007669"/>
    <property type="project" value="UniProtKB-EC"/>
</dbReference>
<dbReference type="GO" id="GO:0046872">
    <property type="term" value="F:metal ion binding"/>
    <property type="evidence" value="ECO:0007669"/>
    <property type="project" value="UniProtKB-KW"/>
</dbReference>
<comment type="cofactor">
    <cofactor evidence="1">
        <name>Mg(2+)</name>
        <dbReference type="ChEBI" id="CHEBI:18420"/>
    </cofactor>
</comment>
<keyword evidence="14" id="KW-1185">Reference proteome</keyword>
<evidence type="ECO:0000256" key="10">
    <source>
        <dbReference type="ARBA" id="ARBA00047683"/>
    </source>
</evidence>
<dbReference type="RefSeq" id="WP_014958710.1">
    <property type="nucleotide sequence ID" value="NC_018645.1"/>
</dbReference>
<dbReference type="Gene3D" id="3.60.120.10">
    <property type="entry name" value="Anthranilate synthase"/>
    <property type="match status" value="1"/>
</dbReference>
<dbReference type="GO" id="GO:0000162">
    <property type="term" value="P:L-tryptophan biosynthetic process"/>
    <property type="evidence" value="ECO:0007669"/>
    <property type="project" value="TreeGrafter"/>
</dbReference>
<evidence type="ECO:0000259" key="12">
    <source>
        <dbReference type="Pfam" id="PF04715"/>
    </source>
</evidence>
<dbReference type="NCBIfam" id="TIGR00553">
    <property type="entry name" value="pabB"/>
    <property type="match status" value="1"/>
</dbReference>
<evidence type="ECO:0000256" key="7">
    <source>
        <dbReference type="ARBA" id="ARBA00022842"/>
    </source>
</evidence>
<keyword evidence="5 13" id="KW-0808">Transferase</keyword>
<evidence type="ECO:0000256" key="1">
    <source>
        <dbReference type="ARBA" id="ARBA00001946"/>
    </source>
</evidence>
<keyword evidence="8" id="KW-0456">Lyase</keyword>
<dbReference type="HOGENOM" id="CLU_006493_6_0_7"/>
<dbReference type="CDD" id="cd00449">
    <property type="entry name" value="PLPDE_IV"/>
    <property type="match status" value="1"/>
</dbReference>
<comment type="subunit">
    <text evidence="2">Heterotetramer consisting of two non-identical subunits: a beta subunit (TrpG) and a large alpha subunit (TrpE).</text>
</comment>
<protein>
    <recommendedName>
        <fullName evidence="4">Anthranilate synthase component 1</fullName>
        <ecNumber evidence="3">2.6.1.85</ecNumber>
    </recommendedName>
</protein>
<evidence type="ECO:0000259" key="11">
    <source>
        <dbReference type="Pfam" id="PF00425"/>
    </source>
</evidence>
<evidence type="ECO:0000256" key="2">
    <source>
        <dbReference type="ARBA" id="ARBA00011575"/>
    </source>
</evidence>
<dbReference type="PANTHER" id="PTHR11236">
    <property type="entry name" value="AMINOBENZOATE/ANTHRANILATE SYNTHASE"/>
    <property type="match status" value="1"/>
</dbReference>
<organism evidence="13 14">
    <name type="scientific">Desulfobacula toluolica (strain DSM 7467 / Tol2)</name>
    <dbReference type="NCBI Taxonomy" id="651182"/>
    <lineage>
        <taxon>Bacteria</taxon>
        <taxon>Pseudomonadati</taxon>
        <taxon>Thermodesulfobacteriota</taxon>
        <taxon>Desulfobacteria</taxon>
        <taxon>Desulfobacterales</taxon>
        <taxon>Desulfobacteraceae</taxon>
        <taxon>Desulfobacula</taxon>
    </lineage>
</organism>
<keyword evidence="7" id="KW-0460">Magnesium</keyword>
<evidence type="ECO:0000256" key="3">
    <source>
        <dbReference type="ARBA" id="ARBA00013139"/>
    </source>
</evidence>
<evidence type="ECO:0000256" key="6">
    <source>
        <dbReference type="ARBA" id="ARBA00022723"/>
    </source>
</evidence>
<dbReference type="EC" id="2.6.1.85" evidence="3"/>
<gene>
    <name evidence="13" type="primary">pabB</name>
    <name evidence="13" type="ordered locus">TOL2_C33640</name>
</gene>
<dbReference type="OrthoDB" id="9803598at2"/>
<evidence type="ECO:0000313" key="13">
    <source>
        <dbReference type="EMBL" id="CCK81521.1"/>
    </source>
</evidence>
<dbReference type="InterPro" id="IPR036038">
    <property type="entry name" value="Aminotransferase-like"/>
</dbReference>
<dbReference type="InterPro" id="IPR043132">
    <property type="entry name" value="BCAT-like_C"/>
</dbReference>
<feature type="domain" description="Chorismate-utilising enzyme C-terminal" evidence="11">
    <location>
        <begin position="219"/>
        <end position="472"/>
    </location>
</feature>
<dbReference type="Gene3D" id="3.20.10.10">
    <property type="entry name" value="D-amino Acid Aminotransferase, subunit A, domain 2"/>
    <property type="match status" value="1"/>
</dbReference>
<dbReference type="InterPro" id="IPR005802">
    <property type="entry name" value="ADC_synth_comp_1"/>
</dbReference>
<feature type="domain" description="Anthranilate synthase component I N-terminal" evidence="12">
    <location>
        <begin position="35"/>
        <end position="163"/>
    </location>
</feature>
<comment type="catalytic activity">
    <reaction evidence="10">
        <text>chorismate + L-glutamine = anthranilate + pyruvate + L-glutamate + H(+)</text>
        <dbReference type="Rhea" id="RHEA:21732"/>
        <dbReference type="ChEBI" id="CHEBI:15361"/>
        <dbReference type="ChEBI" id="CHEBI:15378"/>
        <dbReference type="ChEBI" id="CHEBI:16567"/>
        <dbReference type="ChEBI" id="CHEBI:29748"/>
        <dbReference type="ChEBI" id="CHEBI:29985"/>
        <dbReference type="ChEBI" id="CHEBI:58359"/>
        <dbReference type="EC" id="4.1.3.27"/>
    </reaction>
</comment>
<dbReference type="PANTHER" id="PTHR11236:SF48">
    <property type="entry name" value="ISOCHORISMATE SYNTHASE MENF"/>
    <property type="match status" value="1"/>
</dbReference>
<keyword evidence="6" id="KW-0479">Metal-binding</keyword>
<accession>K0NJ76</accession>
<dbReference type="GO" id="GO:0004049">
    <property type="term" value="F:anthranilate synthase activity"/>
    <property type="evidence" value="ECO:0007669"/>
    <property type="project" value="UniProtKB-EC"/>
</dbReference>
<sequence length="781" mass="88330">MTGRKINGLNIDELLKQLPCLKDVHQETVQLDLPFEQIAKSFADDKGTVLLLSGSSLDCSRYHILAAKPWLEVTSKQEKVFIRCRGKESCVHQDPFSVVQALLNHFKLEDDSHDLPIHAGLFGYFSYDLKDRIEKLPRTCTDTGLPDLCLYAPSIIFVQDKETGHARLCIPVPVNQTSVEKTDDIIQDTRRFFFEKIRHRVEREPFSIDNAGFCSSLTKPEYIRSVKRIIDYLRAGDIYQANFSQRFETGFYGDSYLLFLDLFERNPASFFSYIHAGDHKIVSTSPERFIKQNGRYVETRPIKGTIARGRTTKQDLENGSKLTRSVKDDAELTMIVDLMRNDLSRVTKHGSVAVTEHKRLEPYENVFHLVSVVEGELEEGKTSVDFLKATFPGGSITGCPKIRSMEIIDELESVKRHVYTGSIGYISFHDTMDLSIAIRTATIFNHKIFFSVGGGIVYDSDPEKEYQETLDKGKTLIEALSGTQKNVEDTKFKAKAWVDGKIIDQDKARVSAVSPGFQYGAGLFETICVKKGTIFRLSDHVHRLNRSWEKLFSETPPDITWKNVIDSLILANGFQDKVLAVKLLVSKDECECGKQVFLAAFARQYVHRLEMLDKKGLDLVTYPFPRQSPLADYKTLNYLYYDQAGRFAKARHADEAIVVNPDQTISETNTASILAIKDKTVIIPKSDHVLGGVTLKSVLGILSGKGYDICKTRIPKEHFDSYSNIILTNALMGAVKVLTIDGKKIEQEPGICSMINEQLFKLESNTHRRKKNRKESSLNLV</sequence>
<dbReference type="InterPro" id="IPR006805">
    <property type="entry name" value="Anth_synth_I_N"/>
</dbReference>
<evidence type="ECO:0000256" key="5">
    <source>
        <dbReference type="ARBA" id="ARBA00022679"/>
    </source>
</evidence>
<evidence type="ECO:0000256" key="4">
    <source>
        <dbReference type="ARBA" id="ARBA00020653"/>
    </source>
</evidence>
<dbReference type="STRING" id="651182.TOL2_C33640"/>
<reference evidence="13 14" key="1">
    <citation type="journal article" date="2013" name="Environ. Microbiol.">
        <title>Complete genome, catabolic sub-proteomes and key-metabolites of Desulfobacula toluolica Tol2, a marine, aromatic compound-degrading, sulfate-reducing bacterium.</title>
        <authorList>
            <person name="Wohlbrand L."/>
            <person name="Jacob J.H."/>
            <person name="Kube M."/>
            <person name="Mussmann M."/>
            <person name="Jarling R."/>
            <person name="Beck A."/>
            <person name="Amann R."/>
            <person name="Wilkes H."/>
            <person name="Reinhardt R."/>
            <person name="Rabus R."/>
        </authorList>
    </citation>
    <scope>NUCLEOTIDE SEQUENCE [LARGE SCALE GENOMIC DNA]</scope>
    <source>
        <strain evidence="14">DSM 7467 / Tol2</strain>
    </source>
</reference>
<evidence type="ECO:0000256" key="8">
    <source>
        <dbReference type="ARBA" id="ARBA00023239"/>
    </source>
</evidence>
<dbReference type="SUPFAM" id="SSF56752">
    <property type="entry name" value="D-aminoacid aminotransferase-like PLP-dependent enzymes"/>
    <property type="match status" value="1"/>
</dbReference>
<dbReference type="KEGG" id="dto:TOL2_C33640"/>
<comment type="function">
    <text evidence="9">Part of a heterotetrameric complex that catalyzes the two-step biosynthesis of anthranilate, an intermediate in the biosynthesis of L-tryptophan. In the first step, the glutamine-binding beta subunit (TrpG) of anthranilate synthase (AS) provides the glutamine amidotransferase activity which generates ammonia as a substrate that, along with chorismate, is used in the second step, catalyzed by the large alpha subunit of AS (TrpE) to produce anthranilate. In the absence of TrpG, TrpE can synthesize anthranilate directly from chorismate and high concentrations of ammonia.</text>
</comment>
<dbReference type="InterPro" id="IPR015890">
    <property type="entry name" value="Chorismate_C"/>
</dbReference>
<dbReference type="GO" id="GO:0009396">
    <property type="term" value="P:folic acid-containing compound biosynthetic process"/>
    <property type="evidence" value="ECO:0007669"/>
    <property type="project" value="InterPro"/>
</dbReference>
<dbReference type="InterPro" id="IPR019999">
    <property type="entry name" value="Anth_synth_I-like"/>
</dbReference>
<dbReference type="InterPro" id="IPR043131">
    <property type="entry name" value="BCAT-like_N"/>
</dbReference>
<evidence type="ECO:0000313" key="14">
    <source>
        <dbReference type="Proteomes" id="UP000007347"/>
    </source>
</evidence>
<name>K0NJ76_DESTT</name>
<proteinExistence type="predicted"/>
<keyword evidence="13" id="KW-0032">Aminotransferase</keyword>
<dbReference type="Gene3D" id="3.30.470.10">
    <property type="match status" value="1"/>
</dbReference>
<dbReference type="InterPro" id="IPR001544">
    <property type="entry name" value="Aminotrans_IV"/>
</dbReference>
<dbReference type="Pfam" id="PF04715">
    <property type="entry name" value="Anth_synt_I_N"/>
    <property type="match status" value="1"/>
</dbReference>
<dbReference type="EMBL" id="FO203503">
    <property type="protein sequence ID" value="CCK81521.1"/>
    <property type="molecule type" value="Genomic_DNA"/>
</dbReference>
<dbReference type="Pfam" id="PF00425">
    <property type="entry name" value="Chorismate_bind"/>
    <property type="match status" value="1"/>
</dbReference>
<evidence type="ECO:0000256" key="9">
    <source>
        <dbReference type="ARBA" id="ARBA00025634"/>
    </source>
</evidence>
<dbReference type="SUPFAM" id="SSF56322">
    <property type="entry name" value="ADC synthase"/>
    <property type="match status" value="1"/>
</dbReference>
<dbReference type="PRINTS" id="PR00095">
    <property type="entry name" value="ANTSNTHASEI"/>
</dbReference>
<dbReference type="Proteomes" id="UP000007347">
    <property type="component" value="Chromosome"/>
</dbReference>